<dbReference type="Proteomes" id="UP000095283">
    <property type="component" value="Unplaced"/>
</dbReference>
<evidence type="ECO:0000313" key="2">
    <source>
        <dbReference type="WBParaSite" id="Hba_00813"/>
    </source>
</evidence>
<organism evidence="1 2">
    <name type="scientific">Heterorhabditis bacteriophora</name>
    <name type="common">Entomopathogenic nematode worm</name>
    <dbReference type="NCBI Taxonomy" id="37862"/>
    <lineage>
        <taxon>Eukaryota</taxon>
        <taxon>Metazoa</taxon>
        <taxon>Ecdysozoa</taxon>
        <taxon>Nematoda</taxon>
        <taxon>Chromadorea</taxon>
        <taxon>Rhabditida</taxon>
        <taxon>Rhabditina</taxon>
        <taxon>Rhabditomorpha</taxon>
        <taxon>Strongyloidea</taxon>
        <taxon>Heterorhabditidae</taxon>
        <taxon>Heterorhabditis</taxon>
    </lineage>
</organism>
<name>A0A1I7W865_HETBA</name>
<keyword evidence="1" id="KW-1185">Reference proteome</keyword>
<dbReference type="WBParaSite" id="Hba_00813">
    <property type="protein sequence ID" value="Hba_00813"/>
    <property type="gene ID" value="Hba_00813"/>
</dbReference>
<evidence type="ECO:0000313" key="1">
    <source>
        <dbReference type="Proteomes" id="UP000095283"/>
    </source>
</evidence>
<accession>A0A1I7W865</accession>
<proteinExistence type="predicted"/>
<dbReference type="AlphaFoldDB" id="A0A1I7W865"/>
<sequence>MELLVMWKMEDVSVLLDFRVRRHVAYVMALTGRTQMQNAILLRESVHVKKDTMVQIANIGVCFLIHVLFRLVELLKLIEYLNVQIFSRYCEEDCKCNFNMTSECSAETGRCLCHAGKTGDK</sequence>
<protein>
    <submittedName>
        <fullName evidence="2">EGF_CA domain-containing protein</fullName>
    </submittedName>
</protein>
<reference evidence="2" key="1">
    <citation type="submission" date="2016-11" db="UniProtKB">
        <authorList>
            <consortium name="WormBaseParasite"/>
        </authorList>
    </citation>
    <scope>IDENTIFICATION</scope>
</reference>